<gene>
    <name evidence="1" type="ORF">CSOJ01_03449</name>
</gene>
<comment type="caution">
    <text evidence="1">The sequence shown here is derived from an EMBL/GenBank/DDBJ whole genome shotgun (WGS) entry which is preliminary data.</text>
</comment>
<evidence type="ECO:0000313" key="1">
    <source>
        <dbReference type="EMBL" id="KAF6815562.1"/>
    </source>
</evidence>
<organism evidence="1 2">
    <name type="scientific">Colletotrichum sojae</name>
    <dbReference type="NCBI Taxonomy" id="2175907"/>
    <lineage>
        <taxon>Eukaryota</taxon>
        <taxon>Fungi</taxon>
        <taxon>Dikarya</taxon>
        <taxon>Ascomycota</taxon>
        <taxon>Pezizomycotina</taxon>
        <taxon>Sordariomycetes</taxon>
        <taxon>Hypocreomycetidae</taxon>
        <taxon>Glomerellales</taxon>
        <taxon>Glomerellaceae</taxon>
        <taxon>Colletotrichum</taxon>
        <taxon>Colletotrichum orchidearum species complex</taxon>
    </lineage>
</organism>
<name>A0A8H6JLX1_9PEZI</name>
<evidence type="ECO:0000313" key="2">
    <source>
        <dbReference type="Proteomes" id="UP000652219"/>
    </source>
</evidence>
<dbReference type="EMBL" id="WIGN01000034">
    <property type="protein sequence ID" value="KAF6815562.1"/>
    <property type="molecule type" value="Genomic_DNA"/>
</dbReference>
<protein>
    <submittedName>
        <fullName evidence="1">Uncharacterized protein</fullName>
    </submittedName>
</protein>
<keyword evidence="2" id="KW-1185">Reference proteome</keyword>
<dbReference type="AlphaFoldDB" id="A0A8H6JLX1"/>
<accession>A0A8H6JLX1</accession>
<reference evidence="1 2" key="1">
    <citation type="journal article" date="2020" name="Phytopathology">
        <title>Genome Sequence Resources of Colletotrichum truncatum, C. plurivorum, C. musicola, and C. sojae: Four Species Pathogenic to Soybean (Glycine max).</title>
        <authorList>
            <person name="Rogerio F."/>
            <person name="Boufleur T.R."/>
            <person name="Ciampi-Guillardi M."/>
            <person name="Sukno S.A."/>
            <person name="Thon M.R."/>
            <person name="Massola Junior N.S."/>
            <person name="Baroncelli R."/>
        </authorList>
    </citation>
    <scope>NUCLEOTIDE SEQUENCE [LARGE SCALE GENOMIC DNA]</scope>
    <source>
        <strain evidence="1 2">LFN0009</strain>
    </source>
</reference>
<sequence>MVGGEEQRPPSARFCASLLVTSGTGEARRGESELWLSKSLILLLRLTRAEVKPSIANLIHQRFNPARAVPPSHFIPFHFAITATAEVSPSTRSTGALLSVVV</sequence>
<proteinExistence type="predicted"/>
<dbReference type="Proteomes" id="UP000652219">
    <property type="component" value="Unassembled WGS sequence"/>
</dbReference>